<name>A0A1V4SKT8_RUMHU</name>
<evidence type="ECO:0000256" key="2">
    <source>
        <dbReference type="ARBA" id="ARBA00022692"/>
    </source>
</evidence>
<dbReference type="RefSeq" id="WP_080064755.1">
    <property type="nucleotide sequence ID" value="NZ_MZGX01000014.1"/>
</dbReference>
<dbReference type="EMBL" id="MZGX01000014">
    <property type="protein sequence ID" value="OPX43841.1"/>
    <property type="molecule type" value="Genomic_DNA"/>
</dbReference>
<keyword evidence="2 5" id="KW-0812">Transmembrane</keyword>
<evidence type="ECO:0000256" key="1">
    <source>
        <dbReference type="ARBA" id="ARBA00004141"/>
    </source>
</evidence>
<comment type="caution">
    <text evidence="6">The sequence shown here is derived from an EMBL/GenBank/DDBJ whole genome shotgun (WGS) entry which is preliminary data.</text>
</comment>
<protein>
    <submittedName>
        <fullName evidence="6">Holin family protein</fullName>
    </submittedName>
</protein>
<dbReference type="NCBIfam" id="TIGR01593">
    <property type="entry name" value="holin_tox_secr"/>
    <property type="match status" value="1"/>
</dbReference>
<evidence type="ECO:0000313" key="7">
    <source>
        <dbReference type="Proteomes" id="UP000191554"/>
    </source>
</evidence>
<evidence type="ECO:0000256" key="3">
    <source>
        <dbReference type="ARBA" id="ARBA00022989"/>
    </source>
</evidence>
<evidence type="ECO:0000313" key="6">
    <source>
        <dbReference type="EMBL" id="OPX43841.1"/>
    </source>
</evidence>
<keyword evidence="7" id="KW-1185">Reference proteome</keyword>
<gene>
    <name evidence="6" type="ORF">CLHUN_23220</name>
</gene>
<sequence length="155" mass="16809">MDNINAAKAAIVAVFTALSACFGWFGWLVVIFIISMTGDCLTGFLAAFKCGNWESRIAREGLWHKMGCIVAVLVTVIFDFIIGIIINNLPSINFPFNYSVLLCPLAMTWYILTELGSIIENAGKMGAPVPGFIKQALALFRGTVASAGDKLTHMK</sequence>
<accession>A0A1V4SKT8</accession>
<dbReference type="AlphaFoldDB" id="A0A1V4SKT8"/>
<dbReference type="InterPro" id="IPR006480">
    <property type="entry name" value="Phage_holin_4_1"/>
</dbReference>
<keyword evidence="4 5" id="KW-0472">Membrane</keyword>
<evidence type="ECO:0000256" key="4">
    <source>
        <dbReference type="ARBA" id="ARBA00023136"/>
    </source>
</evidence>
<comment type="subcellular location">
    <subcellularLocation>
        <location evidence="1">Membrane</location>
        <topology evidence="1">Multi-pass membrane protein</topology>
    </subcellularLocation>
</comment>
<feature type="transmembrane region" description="Helical" evidence="5">
    <location>
        <begin position="68"/>
        <end position="86"/>
    </location>
</feature>
<evidence type="ECO:0000256" key="5">
    <source>
        <dbReference type="SAM" id="Phobius"/>
    </source>
</evidence>
<organism evidence="6 7">
    <name type="scientific">Ruminiclostridium hungatei</name>
    <name type="common">Clostridium hungatei</name>
    <dbReference type="NCBI Taxonomy" id="48256"/>
    <lineage>
        <taxon>Bacteria</taxon>
        <taxon>Bacillati</taxon>
        <taxon>Bacillota</taxon>
        <taxon>Clostridia</taxon>
        <taxon>Eubacteriales</taxon>
        <taxon>Oscillospiraceae</taxon>
        <taxon>Ruminiclostridium</taxon>
    </lineage>
</organism>
<proteinExistence type="predicted"/>
<feature type="transmembrane region" description="Helical" evidence="5">
    <location>
        <begin position="92"/>
        <end position="112"/>
    </location>
</feature>
<dbReference type="GO" id="GO:0016020">
    <property type="term" value="C:membrane"/>
    <property type="evidence" value="ECO:0007669"/>
    <property type="project" value="UniProtKB-SubCell"/>
</dbReference>
<dbReference type="Pfam" id="PF05105">
    <property type="entry name" value="Phage_holin_4_1"/>
    <property type="match status" value="1"/>
</dbReference>
<dbReference type="STRING" id="48256.CLHUN_23220"/>
<dbReference type="Proteomes" id="UP000191554">
    <property type="component" value="Unassembled WGS sequence"/>
</dbReference>
<reference evidence="6 7" key="1">
    <citation type="submission" date="2017-03" db="EMBL/GenBank/DDBJ databases">
        <title>Genome sequence of Clostridium hungatei DSM 14427.</title>
        <authorList>
            <person name="Poehlein A."/>
            <person name="Daniel R."/>
        </authorList>
    </citation>
    <scope>NUCLEOTIDE SEQUENCE [LARGE SCALE GENOMIC DNA]</scope>
    <source>
        <strain evidence="6 7">DSM 14427</strain>
    </source>
</reference>
<keyword evidence="3 5" id="KW-1133">Transmembrane helix</keyword>
<dbReference type="OrthoDB" id="88184at2"/>